<organism evidence="2 3">
    <name type="scientific">Gigaspora rosea</name>
    <dbReference type="NCBI Taxonomy" id="44941"/>
    <lineage>
        <taxon>Eukaryota</taxon>
        <taxon>Fungi</taxon>
        <taxon>Fungi incertae sedis</taxon>
        <taxon>Mucoromycota</taxon>
        <taxon>Glomeromycotina</taxon>
        <taxon>Glomeromycetes</taxon>
        <taxon>Diversisporales</taxon>
        <taxon>Gigasporaceae</taxon>
        <taxon>Gigaspora</taxon>
    </lineage>
</organism>
<comment type="caution">
    <text evidence="2">The sequence shown here is derived from an EMBL/GenBank/DDBJ whole genome shotgun (WGS) entry which is preliminary data.</text>
</comment>
<proteinExistence type="predicted"/>
<feature type="compositionally biased region" description="Polar residues" evidence="1">
    <location>
        <begin position="1"/>
        <end position="16"/>
    </location>
</feature>
<accession>A0A397WD15</accession>
<feature type="region of interest" description="Disordered" evidence="1">
    <location>
        <begin position="1"/>
        <end position="160"/>
    </location>
</feature>
<name>A0A397WD15_9GLOM</name>
<dbReference type="EMBL" id="QKWP01000001">
    <property type="protein sequence ID" value="RIB30993.1"/>
    <property type="molecule type" value="Genomic_DNA"/>
</dbReference>
<keyword evidence="3" id="KW-1185">Reference proteome</keyword>
<evidence type="ECO:0000313" key="3">
    <source>
        <dbReference type="Proteomes" id="UP000266673"/>
    </source>
</evidence>
<protein>
    <submittedName>
        <fullName evidence="2">Uncharacterized protein</fullName>
    </submittedName>
</protein>
<feature type="compositionally biased region" description="Polar residues" evidence="1">
    <location>
        <begin position="120"/>
        <end position="131"/>
    </location>
</feature>
<evidence type="ECO:0000313" key="2">
    <source>
        <dbReference type="EMBL" id="RIB30993.1"/>
    </source>
</evidence>
<gene>
    <name evidence="2" type="ORF">C2G38_2257116</name>
</gene>
<sequence length="160" mass="18105">MGNANDENGLNKTPKNINDKNALLCKKWTTKKKKTPKNTTYEQATELGDNKPIFSEKETPYLTIPNTNQRKKTNSEKRQTGDTNDARRQPAKDKKTLKLKTNFNNSDENALSVKEMGNANDKNGLNKISKNINDKKCATGPRNRQQKKKTPNIILTNKSD</sequence>
<feature type="compositionally biased region" description="Basic and acidic residues" evidence="1">
    <location>
        <begin position="73"/>
        <end position="96"/>
    </location>
</feature>
<reference evidence="2 3" key="1">
    <citation type="submission" date="2018-06" db="EMBL/GenBank/DDBJ databases">
        <title>Comparative genomics reveals the genomic features of Rhizophagus irregularis, R. cerebriforme, R. diaphanum and Gigaspora rosea, and their symbiotic lifestyle signature.</title>
        <authorList>
            <person name="Morin E."/>
            <person name="San Clemente H."/>
            <person name="Chen E.C.H."/>
            <person name="De La Providencia I."/>
            <person name="Hainaut M."/>
            <person name="Kuo A."/>
            <person name="Kohler A."/>
            <person name="Murat C."/>
            <person name="Tang N."/>
            <person name="Roy S."/>
            <person name="Loubradou J."/>
            <person name="Henrissat B."/>
            <person name="Grigoriev I.V."/>
            <person name="Corradi N."/>
            <person name="Roux C."/>
            <person name="Martin F.M."/>
        </authorList>
    </citation>
    <scope>NUCLEOTIDE SEQUENCE [LARGE SCALE GENOMIC DNA]</scope>
    <source>
        <strain evidence="2 3">DAOM 194757</strain>
    </source>
</reference>
<dbReference type="AlphaFoldDB" id="A0A397WD15"/>
<evidence type="ECO:0000256" key="1">
    <source>
        <dbReference type="SAM" id="MobiDB-lite"/>
    </source>
</evidence>
<dbReference type="Proteomes" id="UP000266673">
    <property type="component" value="Unassembled WGS sequence"/>
</dbReference>